<gene>
    <name evidence="1" type="ORF">MRATA1EN22A_LOCUS16158</name>
</gene>
<organism evidence="1 2">
    <name type="scientific">Rangifer tarandus platyrhynchus</name>
    <name type="common">Svalbard reindeer</name>
    <dbReference type="NCBI Taxonomy" id="3082113"/>
    <lineage>
        <taxon>Eukaryota</taxon>
        <taxon>Metazoa</taxon>
        <taxon>Chordata</taxon>
        <taxon>Craniata</taxon>
        <taxon>Vertebrata</taxon>
        <taxon>Euteleostomi</taxon>
        <taxon>Mammalia</taxon>
        <taxon>Eutheria</taxon>
        <taxon>Laurasiatheria</taxon>
        <taxon>Artiodactyla</taxon>
        <taxon>Ruminantia</taxon>
        <taxon>Pecora</taxon>
        <taxon>Cervidae</taxon>
        <taxon>Odocoileinae</taxon>
        <taxon>Rangifer</taxon>
    </lineage>
</organism>
<dbReference type="Proteomes" id="UP001162501">
    <property type="component" value="Chromosome 26"/>
</dbReference>
<evidence type="ECO:0000313" key="1">
    <source>
        <dbReference type="EMBL" id="CAN0346349.1"/>
    </source>
</evidence>
<evidence type="ECO:0000313" key="2">
    <source>
        <dbReference type="Proteomes" id="UP001162501"/>
    </source>
</evidence>
<proteinExistence type="predicted"/>
<accession>A0AC59ZC14</accession>
<reference evidence="1" key="2">
    <citation type="submission" date="2025-03" db="EMBL/GenBank/DDBJ databases">
        <authorList>
            <consortium name="ELIXIR-Norway"/>
            <consortium name="Elixir Norway"/>
        </authorList>
    </citation>
    <scope>NUCLEOTIDE SEQUENCE</scope>
</reference>
<sequence>MLTGTPLIQEDKTGSGGHGLPSPSRRFGGGGREDPGPDPQHKAAPVIGASDSRRAACGRVSGGRPAPAEDVPGSGPENSPSWGAGGGASRTRELGAGGTARPLGRWAPAKCAGNPPEQARAPGLAAHRWGLAVNL</sequence>
<dbReference type="EMBL" id="OX596110">
    <property type="protein sequence ID" value="CAN0346349.1"/>
    <property type="molecule type" value="Genomic_DNA"/>
</dbReference>
<reference evidence="1" key="1">
    <citation type="submission" date="2023-05" db="EMBL/GenBank/DDBJ databases">
        <authorList>
            <consortium name="ELIXIR-Norway"/>
        </authorList>
    </citation>
    <scope>NUCLEOTIDE SEQUENCE</scope>
</reference>
<name>A0AC59ZC14_RANTA</name>
<protein>
    <submittedName>
        <fullName evidence="1">Uncharacterized protein</fullName>
    </submittedName>
</protein>